<feature type="binding site" evidence="10">
    <location>
        <position position="316"/>
    </location>
    <ligand>
        <name>Mg(2+)</name>
        <dbReference type="ChEBI" id="CHEBI:18420"/>
    </ligand>
</feature>
<feature type="active site" description="Proton acceptor" evidence="9">
    <location>
        <position position="341"/>
    </location>
</feature>
<dbReference type="InterPro" id="IPR036849">
    <property type="entry name" value="Enolase-like_C_sf"/>
</dbReference>
<comment type="function">
    <text evidence="9">Catalyzes the reversible conversion of 2-phosphoglycerate (2-PG) into phosphoenolpyruvate (PEP). It is essential for the degradation of carbohydrates via glycolysis.</text>
</comment>
<sequence>MVLIDYIEARQILNSRGEPTIETTVHLTSGETVSASAPNGASRSSHEAIELVDKDFSVYFGKSVNHAVSNINETIAPRLKKLDPLEQHRIDQILIELDGTPNKAHLGGNATLSVSMAVAKAAAVIQQKPLYEHINHLLVQTQASNKYEEDIRLSDQQTKPKLPIPGFTMFDGGKIADSTIPIEEYLIFPVSIPKMSEKVRAAAEINNVLREVLHEKDKIANIGDTGGYASSFDDVFEPLDLIVEAVKRTNYNVHNQILYGFDIASTHMSSKLPDDFIDKALTRYPIVCIIDPFDEEDWDNFNILNNAYPNIFVAGDDLTATSLERLYKAIDTDAIDSVVVKPNQIGTVTETLQFVKVAKDAGIELVISDRSGETTDTFVVDLAVAVGAQFMKTGNVMRGERVIKYNHLMKIAEKFEG</sequence>
<dbReference type="Gene3D" id="3.30.390.10">
    <property type="entry name" value="Enolase-like, N-terminal domain"/>
    <property type="match status" value="1"/>
</dbReference>
<evidence type="ECO:0000256" key="3">
    <source>
        <dbReference type="ARBA" id="ARBA00012058"/>
    </source>
</evidence>
<dbReference type="PIRSF" id="PIRSF001400">
    <property type="entry name" value="Enolase"/>
    <property type="match status" value="1"/>
</dbReference>
<evidence type="ECO:0000259" key="12">
    <source>
        <dbReference type="SMART" id="SM01193"/>
    </source>
</evidence>
<feature type="binding site" evidence="9">
    <location>
        <position position="371"/>
    </location>
    <ligand>
        <name>(2R)-2-phosphoglycerate</name>
        <dbReference type="ChEBI" id="CHEBI:58289"/>
    </ligand>
</feature>
<comment type="cofactor">
    <cofactor evidence="10">
        <name>Mg(2+)</name>
        <dbReference type="ChEBI" id="CHEBI:18420"/>
    </cofactor>
    <text evidence="10">Mg(2+) is required for catalysis and for stabilizing the dimer.</text>
</comment>
<accession>A0A955RS21</accession>
<feature type="binding site" evidence="9">
    <location>
        <position position="341"/>
    </location>
    <ligand>
        <name>(2R)-2-phosphoglycerate</name>
        <dbReference type="ChEBI" id="CHEBI:58289"/>
    </ligand>
</feature>
<dbReference type="PRINTS" id="PR00148">
    <property type="entry name" value="ENOLASE"/>
</dbReference>
<organism evidence="13 14">
    <name type="scientific">candidate division WWE3 bacterium</name>
    <dbReference type="NCBI Taxonomy" id="2053526"/>
    <lineage>
        <taxon>Bacteria</taxon>
        <taxon>Katanobacteria</taxon>
    </lineage>
</organism>
<keyword evidence="10" id="KW-0479">Metal-binding</keyword>
<dbReference type="GO" id="GO:0005576">
    <property type="term" value="C:extracellular region"/>
    <property type="evidence" value="ECO:0007669"/>
    <property type="project" value="UniProtKB-SubCell"/>
</dbReference>
<keyword evidence="9" id="KW-0963">Cytoplasm</keyword>
<dbReference type="SMART" id="SM01192">
    <property type="entry name" value="Enolase_C"/>
    <property type="match status" value="1"/>
</dbReference>
<dbReference type="EC" id="4.2.1.11" evidence="3 9"/>
<keyword evidence="5 9" id="KW-0964">Secreted</keyword>
<dbReference type="GO" id="GO:0000287">
    <property type="term" value="F:magnesium ion binding"/>
    <property type="evidence" value="ECO:0007669"/>
    <property type="project" value="InterPro"/>
</dbReference>
<dbReference type="EMBL" id="JAGQKZ010000022">
    <property type="protein sequence ID" value="MCA9392143.1"/>
    <property type="molecule type" value="Genomic_DNA"/>
</dbReference>
<comment type="catalytic activity">
    <reaction evidence="9">
        <text>(2R)-2-phosphoglycerate = phosphoenolpyruvate + H2O</text>
        <dbReference type="Rhea" id="RHEA:10164"/>
        <dbReference type="ChEBI" id="CHEBI:15377"/>
        <dbReference type="ChEBI" id="CHEBI:58289"/>
        <dbReference type="ChEBI" id="CHEBI:58702"/>
        <dbReference type="EC" id="4.2.1.11"/>
    </reaction>
</comment>
<keyword evidence="6 10" id="KW-0460">Magnesium</keyword>
<evidence type="ECO:0000256" key="9">
    <source>
        <dbReference type="HAMAP-Rule" id="MF_00318"/>
    </source>
</evidence>
<dbReference type="AlphaFoldDB" id="A0A955RS21"/>
<protein>
    <recommendedName>
        <fullName evidence="4 9">Enolase</fullName>
        <ecNumber evidence="3 9">4.2.1.11</ecNumber>
    </recommendedName>
    <alternativeName>
        <fullName evidence="9">2-phospho-D-glycerate hydro-lyase</fullName>
    </alternativeName>
    <alternativeName>
        <fullName evidence="9">2-phosphoglycerate dehydratase</fullName>
    </alternativeName>
</protein>
<comment type="caution">
    <text evidence="13">The sequence shown here is derived from an EMBL/GenBank/DDBJ whole genome shotgun (WGS) entry which is preliminary data.</text>
</comment>
<dbReference type="Pfam" id="PF00113">
    <property type="entry name" value="Enolase_C"/>
    <property type="match status" value="2"/>
</dbReference>
<dbReference type="HAMAP" id="MF_00318">
    <property type="entry name" value="Enolase"/>
    <property type="match status" value="1"/>
</dbReference>
<dbReference type="Gene3D" id="3.20.20.120">
    <property type="entry name" value="Enolase-like C-terminal domain"/>
    <property type="match status" value="2"/>
</dbReference>
<keyword evidence="7 9" id="KW-0324">Glycolysis</keyword>
<comment type="caution">
    <text evidence="9">Lacks conserved residue(s) required for the propagation of feature annotation.</text>
</comment>
<dbReference type="InterPro" id="IPR020810">
    <property type="entry name" value="Enolase_C"/>
</dbReference>
<feature type="domain" description="Enolase C-terminal TIM barrel" evidence="11">
    <location>
        <begin position="159"/>
        <end position="417"/>
    </location>
</feature>
<comment type="pathway">
    <text evidence="1 9">Carbohydrate degradation; glycolysis; pyruvate from D-glyceraldehyde 3-phosphate: step 4/5.</text>
</comment>
<dbReference type="GO" id="GO:0004634">
    <property type="term" value="F:phosphopyruvate hydratase activity"/>
    <property type="evidence" value="ECO:0007669"/>
    <property type="project" value="UniProtKB-UniRule"/>
</dbReference>
<reference evidence="13" key="1">
    <citation type="submission" date="2020-04" db="EMBL/GenBank/DDBJ databases">
        <authorList>
            <person name="Zhang T."/>
        </authorList>
    </citation>
    <scope>NUCLEOTIDE SEQUENCE</scope>
    <source>
        <strain evidence="13">HKST-UBA03</strain>
    </source>
</reference>
<feature type="binding site" evidence="9">
    <location>
        <position position="370"/>
    </location>
    <ligand>
        <name>(2R)-2-phosphoglycerate</name>
        <dbReference type="ChEBI" id="CHEBI:58289"/>
    </ligand>
</feature>
<dbReference type="PROSITE" id="PS00164">
    <property type="entry name" value="ENOLASE"/>
    <property type="match status" value="1"/>
</dbReference>
<evidence type="ECO:0000256" key="6">
    <source>
        <dbReference type="ARBA" id="ARBA00022842"/>
    </source>
</evidence>
<evidence type="ECO:0000313" key="14">
    <source>
        <dbReference type="Proteomes" id="UP000751518"/>
    </source>
</evidence>
<dbReference type="SUPFAM" id="SSF51604">
    <property type="entry name" value="Enolase C-terminal domain-like"/>
    <property type="match status" value="1"/>
</dbReference>
<comment type="similarity">
    <text evidence="2 9">Belongs to the enolase family.</text>
</comment>
<dbReference type="SUPFAM" id="SSF54826">
    <property type="entry name" value="Enolase N-terminal domain-like"/>
    <property type="match status" value="1"/>
</dbReference>
<dbReference type="InterPro" id="IPR000941">
    <property type="entry name" value="Enolase"/>
</dbReference>
<evidence type="ECO:0000256" key="5">
    <source>
        <dbReference type="ARBA" id="ARBA00022525"/>
    </source>
</evidence>
<feature type="binding site" evidence="9">
    <location>
        <position position="392"/>
    </location>
    <ligand>
        <name>(2R)-2-phosphoglycerate</name>
        <dbReference type="ChEBI" id="CHEBI:58289"/>
    </ligand>
</feature>
<comment type="subcellular location">
    <subcellularLocation>
        <location evidence="9">Cytoplasm</location>
    </subcellularLocation>
    <subcellularLocation>
        <location evidence="9">Secreted</location>
    </subcellularLocation>
    <subcellularLocation>
        <location evidence="9">Cell surface</location>
    </subcellularLocation>
    <text evidence="9">Fractions of enolase are present in both the cytoplasm and on the cell surface.</text>
</comment>
<feature type="domain" description="Enolase N-terminal" evidence="12">
    <location>
        <begin position="4"/>
        <end position="134"/>
    </location>
</feature>
<evidence type="ECO:0000256" key="4">
    <source>
        <dbReference type="ARBA" id="ARBA00017068"/>
    </source>
</evidence>
<proteinExistence type="inferred from homology"/>
<gene>
    <name evidence="9 13" type="primary">eno</name>
    <name evidence="13" type="ORF">KC614_02980</name>
</gene>
<evidence type="ECO:0000256" key="1">
    <source>
        <dbReference type="ARBA" id="ARBA00005031"/>
    </source>
</evidence>
<dbReference type="SMART" id="SM01193">
    <property type="entry name" value="Enolase_N"/>
    <property type="match status" value="1"/>
</dbReference>
<dbReference type="Proteomes" id="UP000751518">
    <property type="component" value="Unassembled WGS sequence"/>
</dbReference>
<dbReference type="GO" id="GO:0009986">
    <property type="term" value="C:cell surface"/>
    <property type="evidence" value="ECO:0007669"/>
    <property type="project" value="UniProtKB-SubCell"/>
</dbReference>
<evidence type="ECO:0000313" key="13">
    <source>
        <dbReference type="EMBL" id="MCA9392143.1"/>
    </source>
</evidence>
<evidence type="ECO:0000256" key="2">
    <source>
        <dbReference type="ARBA" id="ARBA00009604"/>
    </source>
</evidence>
<evidence type="ECO:0000256" key="8">
    <source>
        <dbReference type="ARBA" id="ARBA00023239"/>
    </source>
</evidence>
<keyword evidence="8 9" id="KW-0456">Lyase</keyword>
<evidence type="ECO:0000259" key="11">
    <source>
        <dbReference type="SMART" id="SM01192"/>
    </source>
</evidence>
<dbReference type="PANTHER" id="PTHR11902:SF1">
    <property type="entry name" value="ENOLASE"/>
    <property type="match status" value="1"/>
</dbReference>
<feature type="binding site" evidence="10">
    <location>
        <position position="262"/>
    </location>
    <ligand>
        <name>Mg(2+)</name>
        <dbReference type="ChEBI" id="CHEBI:18420"/>
    </ligand>
</feature>
<dbReference type="GO" id="GO:0000015">
    <property type="term" value="C:phosphopyruvate hydratase complex"/>
    <property type="evidence" value="ECO:0007669"/>
    <property type="project" value="InterPro"/>
</dbReference>
<dbReference type="InterPro" id="IPR029017">
    <property type="entry name" value="Enolase-like_N"/>
</dbReference>
<dbReference type="PANTHER" id="PTHR11902">
    <property type="entry name" value="ENOLASE"/>
    <property type="match status" value="1"/>
</dbReference>
<evidence type="ECO:0000256" key="10">
    <source>
        <dbReference type="PIRSR" id="PIRSR001400-3"/>
    </source>
</evidence>
<dbReference type="Pfam" id="PF03952">
    <property type="entry name" value="Enolase_N"/>
    <property type="match status" value="1"/>
</dbReference>
<name>A0A955RS21_UNCKA</name>
<dbReference type="InterPro" id="IPR020811">
    <property type="entry name" value="Enolase_N"/>
</dbReference>
<dbReference type="InterPro" id="IPR020809">
    <property type="entry name" value="Enolase_CS"/>
</dbReference>
<reference evidence="13" key="2">
    <citation type="journal article" date="2021" name="Microbiome">
        <title>Successional dynamics and alternative stable states in a saline activated sludge microbial community over 9 years.</title>
        <authorList>
            <person name="Wang Y."/>
            <person name="Ye J."/>
            <person name="Ju F."/>
            <person name="Liu L."/>
            <person name="Boyd J.A."/>
            <person name="Deng Y."/>
            <person name="Parks D.H."/>
            <person name="Jiang X."/>
            <person name="Yin X."/>
            <person name="Woodcroft B.J."/>
            <person name="Tyson G.W."/>
            <person name="Hugenholtz P."/>
            <person name="Polz M.F."/>
            <person name="Zhang T."/>
        </authorList>
    </citation>
    <scope>NUCLEOTIDE SEQUENCE</scope>
    <source>
        <strain evidence="13">HKST-UBA03</strain>
    </source>
</reference>
<dbReference type="GO" id="GO:0006096">
    <property type="term" value="P:glycolytic process"/>
    <property type="evidence" value="ECO:0007669"/>
    <property type="project" value="UniProtKB-UniRule"/>
</dbReference>
<evidence type="ECO:0000256" key="7">
    <source>
        <dbReference type="ARBA" id="ARBA00023152"/>
    </source>
</evidence>